<accession>A0A432ML90</accession>
<organism evidence="1 2">
    <name type="scientific">Tautonia sociabilis</name>
    <dbReference type="NCBI Taxonomy" id="2080755"/>
    <lineage>
        <taxon>Bacteria</taxon>
        <taxon>Pseudomonadati</taxon>
        <taxon>Planctomycetota</taxon>
        <taxon>Planctomycetia</taxon>
        <taxon>Isosphaerales</taxon>
        <taxon>Isosphaeraceae</taxon>
        <taxon>Tautonia</taxon>
    </lineage>
</organism>
<sequence length="182" mass="19900">MSGERHLLLLIEYRQGQPIKEPVHVDEISPGRFRLCASPGLVQGIAAGDEFRMLGDDGAFEVIRRGGNLAVQLFALEPVAPYQEELVARVARLGGTLDGAIERGLVFTVPVSVGFAAVEELFEGWVAEHEGWEWLFGNVYDPADGVTPLGWWDAPPTGSRDHPPPPRGLRARLAAIFGRRAH</sequence>
<reference evidence="1 2" key="2">
    <citation type="submission" date="2019-01" db="EMBL/GenBank/DDBJ databases">
        <title>Tautonia sociabilis, a novel thermotolerant planctomycete of Isosphaeraceae family, isolated from a 4000 m deep subterranean habitat.</title>
        <authorList>
            <person name="Kovaleva O.L."/>
            <person name="Elcheninov A.G."/>
            <person name="Van Heerden E."/>
            <person name="Toshchakov S.V."/>
            <person name="Novikov A."/>
            <person name="Bonch-Osmolovskaya E.A."/>
            <person name="Kublanov I.V."/>
        </authorList>
    </citation>
    <scope>NUCLEOTIDE SEQUENCE [LARGE SCALE GENOMIC DNA]</scope>
    <source>
        <strain evidence="1 2">GM2012</strain>
    </source>
</reference>
<dbReference type="Proteomes" id="UP000280296">
    <property type="component" value="Unassembled WGS sequence"/>
</dbReference>
<name>A0A432ML90_9BACT</name>
<comment type="caution">
    <text evidence="1">The sequence shown here is derived from an EMBL/GenBank/DDBJ whole genome shotgun (WGS) entry which is preliminary data.</text>
</comment>
<dbReference type="RefSeq" id="WP_126725221.1">
    <property type="nucleotide sequence ID" value="NZ_RYZH01000016.1"/>
</dbReference>
<protein>
    <submittedName>
        <fullName evidence="1">DUF4265 domain-containing protein</fullName>
    </submittedName>
</protein>
<keyword evidence="2" id="KW-1185">Reference proteome</keyword>
<evidence type="ECO:0000313" key="2">
    <source>
        <dbReference type="Proteomes" id="UP000280296"/>
    </source>
</evidence>
<dbReference type="AlphaFoldDB" id="A0A432ML90"/>
<dbReference type="InterPro" id="IPR025361">
    <property type="entry name" value="DUF4265"/>
</dbReference>
<reference evidence="1 2" key="1">
    <citation type="submission" date="2018-12" db="EMBL/GenBank/DDBJ databases">
        <authorList>
            <person name="Toschakov S.V."/>
        </authorList>
    </citation>
    <scope>NUCLEOTIDE SEQUENCE [LARGE SCALE GENOMIC DNA]</scope>
    <source>
        <strain evidence="1 2">GM2012</strain>
    </source>
</reference>
<dbReference type="EMBL" id="RYZH01000016">
    <property type="protein sequence ID" value="RUL87905.1"/>
    <property type="molecule type" value="Genomic_DNA"/>
</dbReference>
<dbReference type="OrthoDB" id="9003131at2"/>
<gene>
    <name evidence="1" type="ORF">TsocGM_10290</name>
</gene>
<proteinExistence type="predicted"/>
<evidence type="ECO:0000313" key="1">
    <source>
        <dbReference type="EMBL" id="RUL87905.1"/>
    </source>
</evidence>
<dbReference type="Pfam" id="PF14085">
    <property type="entry name" value="DUF4265"/>
    <property type="match status" value="1"/>
</dbReference>